<evidence type="ECO:0000313" key="1">
    <source>
        <dbReference type="EMBL" id="MDX5931082.1"/>
    </source>
</evidence>
<protein>
    <submittedName>
        <fullName evidence="1">Uncharacterized protein</fullName>
    </submittedName>
</protein>
<name>A0AAW9DR21_ACIAO</name>
<dbReference type="Proteomes" id="UP001279553">
    <property type="component" value="Unassembled WGS sequence"/>
</dbReference>
<gene>
    <name evidence="1" type="ORF">SIL87_09935</name>
</gene>
<dbReference type="RefSeq" id="WP_319613999.1">
    <property type="nucleotide sequence ID" value="NZ_JAWXYB010000018.1"/>
</dbReference>
<comment type="caution">
    <text evidence="1">The sequence shown here is derived from an EMBL/GenBank/DDBJ whole genome shotgun (WGS) entry which is preliminary data.</text>
</comment>
<evidence type="ECO:0000313" key="2">
    <source>
        <dbReference type="Proteomes" id="UP001279553"/>
    </source>
</evidence>
<organism evidence="1 2">
    <name type="scientific">Acidiphilium acidophilum</name>
    <name type="common">Thiobacillus acidophilus</name>
    <dbReference type="NCBI Taxonomy" id="76588"/>
    <lineage>
        <taxon>Bacteria</taxon>
        <taxon>Pseudomonadati</taxon>
        <taxon>Pseudomonadota</taxon>
        <taxon>Alphaproteobacteria</taxon>
        <taxon>Acetobacterales</taxon>
        <taxon>Acidocellaceae</taxon>
        <taxon>Acidiphilium</taxon>
    </lineage>
</organism>
<dbReference type="AlphaFoldDB" id="A0AAW9DR21"/>
<sequence>MTLLSDCPADNVVRFPVEMSHPDLDTLIAIEPDVLFVDELSERHGLDMLPFDSIESGEIEGNALIDRLWRHHPADAQAELARFHRAAMAEAIRLCLRAREADSRAARLRREADIASACQRPGHLASEQRAMAAEHDAAVRTLAAIAAAHRARGIDAAVTMAPYRGRATSCFGILDIL</sequence>
<keyword evidence="2" id="KW-1185">Reference proteome</keyword>
<dbReference type="EMBL" id="JAWXYB010000018">
    <property type="protein sequence ID" value="MDX5931082.1"/>
    <property type="molecule type" value="Genomic_DNA"/>
</dbReference>
<reference evidence="1 2" key="1">
    <citation type="submission" date="2023-11" db="EMBL/GenBank/DDBJ databases">
        <title>MicrobeMod: A computational toolkit for identifying prokaryotic methylation and restriction-modification with nanopore sequencing.</title>
        <authorList>
            <person name="Crits-Christoph A."/>
            <person name="Kang S.C."/>
            <person name="Lee H."/>
            <person name="Ostrov N."/>
        </authorList>
    </citation>
    <scope>NUCLEOTIDE SEQUENCE [LARGE SCALE GENOMIC DNA]</scope>
    <source>
        <strain evidence="1 2">DSMZ 700</strain>
    </source>
</reference>
<proteinExistence type="predicted"/>
<accession>A0AAW9DR21</accession>